<dbReference type="InterPro" id="IPR050153">
    <property type="entry name" value="Metal_Ion_Import_ABC"/>
</dbReference>
<keyword evidence="7" id="KW-1185">Reference proteome</keyword>
<dbReference type="InterPro" id="IPR003439">
    <property type="entry name" value="ABC_transporter-like_ATP-bd"/>
</dbReference>
<dbReference type="AlphaFoldDB" id="A0AAC9HU87"/>
<dbReference type="GO" id="GO:0005524">
    <property type="term" value="F:ATP binding"/>
    <property type="evidence" value="ECO:0007669"/>
    <property type="project" value="UniProtKB-KW"/>
</dbReference>
<dbReference type="NCBIfam" id="NF040873">
    <property type="entry name" value="AztA"/>
    <property type="match status" value="1"/>
</dbReference>
<feature type="domain" description="ABC transporter" evidence="5">
    <location>
        <begin position="4"/>
        <end position="229"/>
    </location>
</feature>
<keyword evidence="2" id="KW-0813">Transport</keyword>
<dbReference type="Pfam" id="PF00005">
    <property type="entry name" value="ABC_tran"/>
    <property type="match status" value="1"/>
</dbReference>
<accession>A0AAC9HU87</accession>
<name>A0AAC9HU87_9PSEU</name>
<evidence type="ECO:0000256" key="2">
    <source>
        <dbReference type="ARBA" id="ARBA00022448"/>
    </source>
</evidence>
<dbReference type="RefSeq" id="WP_236750329.1">
    <property type="nucleotide sequence ID" value="NZ_CP014859.1"/>
</dbReference>
<protein>
    <submittedName>
        <fullName evidence="6">ATPase component of Mn/Zn ABC-type transporter</fullName>
    </submittedName>
</protein>
<evidence type="ECO:0000256" key="4">
    <source>
        <dbReference type="ARBA" id="ARBA00022840"/>
    </source>
</evidence>
<organism evidence="6 7">
    <name type="scientific">Actinoalloteichus hymeniacidonis</name>
    <dbReference type="NCBI Taxonomy" id="340345"/>
    <lineage>
        <taxon>Bacteria</taxon>
        <taxon>Bacillati</taxon>
        <taxon>Actinomycetota</taxon>
        <taxon>Actinomycetes</taxon>
        <taxon>Pseudonocardiales</taxon>
        <taxon>Pseudonocardiaceae</taxon>
        <taxon>Actinoalloteichus</taxon>
    </lineage>
</organism>
<gene>
    <name evidence="6" type="ORF">TL08_19095</name>
</gene>
<dbReference type="SMART" id="SM00382">
    <property type="entry name" value="AAA"/>
    <property type="match status" value="1"/>
</dbReference>
<evidence type="ECO:0000259" key="5">
    <source>
        <dbReference type="PROSITE" id="PS50893"/>
    </source>
</evidence>
<keyword evidence="3" id="KW-0547">Nucleotide-binding</keyword>
<dbReference type="PROSITE" id="PS50893">
    <property type="entry name" value="ABC_TRANSPORTER_2"/>
    <property type="match status" value="1"/>
</dbReference>
<proteinExistence type="inferred from homology"/>
<dbReference type="PANTHER" id="PTHR42734">
    <property type="entry name" value="METAL TRANSPORT SYSTEM ATP-BINDING PROTEIN TM_0124-RELATED"/>
    <property type="match status" value="1"/>
</dbReference>
<keyword evidence="4" id="KW-0067">ATP-binding</keyword>
<evidence type="ECO:0000256" key="3">
    <source>
        <dbReference type="ARBA" id="ARBA00022741"/>
    </source>
</evidence>
<evidence type="ECO:0000313" key="6">
    <source>
        <dbReference type="EMBL" id="AOS64610.1"/>
    </source>
</evidence>
<dbReference type="PANTHER" id="PTHR42734:SF5">
    <property type="entry name" value="IRON TRANSPORT SYSTEM ATP-BINDING PROTEIN HI_0361-RELATED"/>
    <property type="match status" value="1"/>
</dbReference>
<evidence type="ECO:0000313" key="7">
    <source>
        <dbReference type="Proteomes" id="UP000095210"/>
    </source>
</evidence>
<dbReference type="Proteomes" id="UP000095210">
    <property type="component" value="Chromosome"/>
</dbReference>
<dbReference type="SUPFAM" id="SSF52540">
    <property type="entry name" value="P-loop containing nucleoside triphosphate hydrolases"/>
    <property type="match status" value="1"/>
</dbReference>
<dbReference type="InterPro" id="IPR003593">
    <property type="entry name" value="AAA+_ATPase"/>
</dbReference>
<reference evidence="7" key="1">
    <citation type="submission" date="2016-03" db="EMBL/GenBank/DDBJ databases">
        <title>Complete genome sequence of the type strain Actinoalloteichus hymeniacidonis DSM 45092.</title>
        <authorList>
            <person name="Schaffert L."/>
            <person name="Albersmeier A."/>
            <person name="Winkler A."/>
            <person name="Kalinowski J."/>
            <person name="Zotchev S."/>
            <person name="Ruckert C."/>
        </authorList>
    </citation>
    <scope>NUCLEOTIDE SEQUENCE [LARGE SCALE GENOMIC DNA]</scope>
    <source>
        <strain evidence="7">HPA177(T) (DSM 45092(T))</strain>
    </source>
</reference>
<dbReference type="PROSITE" id="PS00211">
    <property type="entry name" value="ABC_TRANSPORTER_1"/>
    <property type="match status" value="1"/>
</dbReference>
<dbReference type="InterPro" id="IPR017871">
    <property type="entry name" value="ABC_transporter-like_CS"/>
</dbReference>
<sequence length="232" mass="25129">MPQITLSEVSASYGAHQVLHEVSAEIPRSRITAVVGANGAGKSSLLNVIAGILPTSSGTVTRRDSRRPAYVVQRSAVSDTLPITVRATVEMGRWAQRGPWRRLTRDDRAIVEDCLVRLDIHDLADRRLGALSGGQRQRALVAQGLAQRSEVLLLDEPAAGLDMTARNRIDEALRETAEAGTTVLRVTHDLAVARASDHCLLLHGGSLVAQGEPAEVLTEERVRTAWDVPSLW</sequence>
<comment type="similarity">
    <text evidence="1">Belongs to the ABC transporter superfamily.</text>
</comment>
<dbReference type="Gene3D" id="3.40.50.300">
    <property type="entry name" value="P-loop containing nucleotide triphosphate hydrolases"/>
    <property type="match status" value="1"/>
</dbReference>
<dbReference type="EMBL" id="CP014859">
    <property type="protein sequence ID" value="AOS64610.1"/>
    <property type="molecule type" value="Genomic_DNA"/>
</dbReference>
<evidence type="ECO:0000256" key="1">
    <source>
        <dbReference type="ARBA" id="ARBA00005417"/>
    </source>
</evidence>
<dbReference type="GO" id="GO:0016887">
    <property type="term" value="F:ATP hydrolysis activity"/>
    <property type="evidence" value="ECO:0007669"/>
    <property type="project" value="InterPro"/>
</dbReference>
<dbReference type="InterPro" id="IPR047748">
    <property type="entry name" value="AztA-like"/>
</dbReference>
<dbReference type="KEGG" id="ahm:TL08_19095"/>
<dbReference type="InterPro" id="IPR027417">
    <property type="entry name" value="P-loop_NTPase"/>
</dbReference>